<dbReference type="KEGG" id="gtt:GUITHDRAFT_119771"/>
<dbReference type="EMBL" id="JH993121">
    <property type="protein sequence ID" value="EKX34031.1"/>
    <property type="molecule type" value="Genomic_DNA"/>
</dbReference>
<protein>
    <recommendedName>
        <fullName evidence="2">Myb-like domain-containing protein</fullName>
    </recommendedName>
</protein>
<reference evidence="5" key="2">
    <citation type="submission" date="2012-11" db="EMBL/GenBank/DDBJ databases">
        <authorList>
            <person name="Kuo A."/>
            <person name="Curtis B.A."/>
            <person name="Tanifuji G."/>
            <person name="Burki F."/>
            <person name="Gruber A."/>
            <person name="Irimia M."/>
            <person name="Maruyama S."/>
            <person name="Arias M.C."/>
            <person name="Ball S.G."/>
            <person name="Gile G.H."/>
            <person name="Hirakawa Y."/>
            <person name="Hopkins J.F."/>
            <person name="Rensing S.A."/>
            <person name="Schmutz J."/>
            <person name="Symeonidi A."/>
            <person name="Elias M."/>
            <person name="Eveleigh R.J."/>
            <person name="Herman E.K."/>
            <person name="Klute M.J."/>
            <person name="Nakayama T."/>
            <person name="Obornik M."/>
            <person name="Reyes-Prieto A."/>
            <person name="Armbrust E.V."/>
            <person name="Aves S.J."/>
            <person name="Beiko R.G."/>
            <person name="Coutinho P."/>
            <person name="Dacks J.B."/>
            <person name="Durnford D.G."/>
            <person name="Fast N.M."/>
            <person name="Green B.R."/>
            <person name="Grisdale C."/>
            <person name="Hempe F."/>
            <person name="Henrissat B."/>
            <person name="Hoppner M.P."/>
            <person name="Ishida K.-I."/>
            <person name="Kim E."/>
            <person name="Koreny L."/>
            <person name="Kroth P.G."/>
            <person name="Liu Y."/>
            <person name="Malik S.-B."/>
            <person name="Maier U.G."/>
            <person name="McRose D."/>
            <person name="Mock T."/>
            <person name="Neilson J.A."/>
            <person name="Onodera N.T."/>
            <person name="Poole A.M."/>
            <person name="Pritham E.J."/>
            <person name="Richards T.A."/>
            <person name="Rocap G."/>
            <person name="Roy S.W."/>
            <person name="Sarai C."/>
            <person name="Schaack S."/>
            <person name="Shirato S."/>
            <person name="Slamovits C.H."/>
            <person name="Spencer D.F."/>
            <person name="Suzuki S."/>
            <person name="Worden A.Z."/>
            <person name="Zauner S."/>
            <person name="Barry K."/>
            <person name="Bell C."/>
            <person name="Bharti A.K."/>
            <person name="Crow J.A."/>
            <person name="Grimwood J."/>
            <person name="Kramer R."/>
            <person name="Lindquist E."/>
            <person name="Lucas S."/>
            <person name="Salamov A."/>
            <person name="McFadden G.I."/>
            <person name="Lane C.E."/>
            <person name="Keeling P.J."/>
            <person name="Gray M.W."/>
            <person name="Grigoriev I.V."/>
            <person name="Archibald J.M."/>
        </authorList>
    </citation>
    <scope>NUCLEOTIDE SEQUENCE</scope>
    <source>
        <strain evidence="5">CCMP2712</strain>
    </source>
</reference>
<dbReference type="PANTHER" id="PTHR12802">
    <property type="entry name" value="SWI/SNF COMPLEX-RELATED"/>
    <property type="match status" value="1"/>
</dbReference>
<organism evidence="3">
    <name type="scientific">Guillardia theta (strain CCMP2712)</name>
    <name type="common">Cryptophyte</name>
    <dbReference type="NCBI Taxonomy" id="905079"/>
    <lineage>
        <taxon>Eukaryota</taxon>
        <taxon>Cryptophyceae</taxon>
        <taxon>Pyrenomonadales</taxon>
        <taxon>Geminigeraceae</taxon>
        <taxon>Guillardia</taxon>
    </lineage>
</organism>
<evidence type="ECO:0000313" key="5">
    <source>
        <dbReference type="Proteomes" id="UP000011087"/>
    </source>
</evidence>
<dbReference type="STRING" id="905079.L1ICQ3"/>
<sequence length="202" mass="22408">MISEPFINTVDRQGPVQDLDPQSKSLCTSDWVDKLQTPCILGQKSLKPGDIFYEDFWHESNLALDIRSNVEEEEAAVADSTSFTLDFNANGTDNHHSAIDASAVIDCKRKPFGEVGARNSAKNRWTKEEHAKFLEGLNQFSPCHSVPFHMDGTLKVGLGSGVAEQIAKIVGTRSAIQVRSHAQKYFVKLYRKMAKQARGLQG</sequence>
<dbReference type="InterPro" id="IPR001005">
    <property type="entry name" value="SANT/Myb"/>
</dbReference>
<dbReference type="OrthoDB" id="20473at2759"/>
<dbReference type="HOGENOM" id="CLU_1535383_0_0_1"/>
<accession>L1ICQ3</accession>
<dbReference type="RefSeq" id="XP_005821011.1">
    <property type="nucleotide sequence ID" value="XM_005820954.1"/>
</dbReference>
<keyword evidence="5" id="KW-1185">Reference proteome</keyword>
<dbReference type="Gene3D" id="1.10.10.60">
    <property type="entry name" value="Homeodomain-like"/>
    <property type="match status" value="1"/>
</dbReference>
<dbReference type="CDD" id="cd00167">
    <property type="entry name" value="SANT"/>
    <property type="match status" value="1"/>
</dbReference>
<reference evidence="3 5" key="1">
    <citation type="journal article" date="2012" name="Nature">
        <title>Algal genomes reveal evolutionary mosaicism and the fate of nucleomorphs.</title>
        <authorList>
            <consortium name="DOE Joint Genome Institute"/>
            <person name="Curtis B.A."/>
            <person name="Tanifuji G."/>
            <person name="Burki F."/>
            <person name="Gruber A."/>
            <person name="Irimia M."/>
            <person name="Maruyama S."/>
            <person name="Arias M.C."/>
            <person name="Ball S.G."/>
            <person name="Gile G.H."/>
            <person name="Hirakawa Y."/>
            <person name="Hopkins J.F."/>
            <person name="Kuo A."/>
            <person name="Rensing S.A."/>
            <person name="Schmutz J."/>
            <person name="Symeonidi A."/>
            <person name="Elias M."/>
            <person name="Eveleigh R.J."/>
            <person name="Herman E.K."/>
            <person name="Klute M.J."/>
            <person name="Nakayama T."/>
            <person name="Obornik M."/>
            <person name="Reyes-Prieto A."/>
            <person name="Armbrust E.V."/>
            <person name="Aves S.J."/>
            <person name="Beiko R.G."/>
            <person name="Coutinho P."/>
            <person name="Dacks J.B."/>
            <person name="Durnford D.G."/>
            <person name="Fast N.M."/>
            <person name="Green B.R."/>
            <person name="Grisdale C.J."/>
            <person name="Hempel F."/>
            <person name="Henrissat B."/>
            <person name="Hoppner M.P."/>
            <person name="Ishida K."/>
            <person name="Kim E."/>
            <person name="Koreny L."/>
            <person name="Kroth P.G."/>
            <person name="Liu Y."/>
            <person name="Malik S.B."/>
            <person name="Maier U.G."/>
            <person name="McRose D."/>
            <person name="Mock T."/>
            <person name="Neilson J.A."/>
            <person name="Onodera N.T."/>
            <person name="Poole A.M."/>
            <person name="Pritham E.J."/>
            <person name="Richards T.A."/>
            <person name="Rocap G."/>
            <person name="Roy S.W."/>
            <person name="Sarai C."/>
            <person name="Schaack S."/>
            <person name="Shirato S."/>
            <person name="Slamovits C.H."/>
            <person name="Spencer D.F."/>
            <person name="Suzuki S."/>
            <person name="Worden A.Z."/>
            <person name="Zauner S."/>
            <person name="Barry K."/>
            <person name="Bell C."/>
            <person name="Bharti A.K."/>
            <person name="Crow J.A."/>
            <person name="Grimwood J."/>
            <person name="Kramer R."/>
            <person name="Lindquist E."/>
            <person name="Lucas S."/>
            <person name="Salamov A."/>
            <person name="McFadden G.I."/>
            <person name="Lane C.E."/>
            <person name="Keeling P.J."/>
            <person name="Gray M.W."/>
            <person name="Grigoriev I.V."/>
            <person name="Archibald J.M."/>
        </authorList>
    </citation>
    <scope>NUCLEOTIDE SEQUENCE</scope>
    <source>
        <strain evidence="3 5">CCMP2712</strain>
    </source>
</reference>
<dbReference type="PaxDb" id="55529-EKX34031"/>
<evidence type="ECO:0000256" key="1">
    <source>
        <dbReference type="ARBA" id="ARBA00023242"/>
    </source>
</evidence>
<reference evidence="4" key="3">
    <citation type="submission" date="2016-03" db="UniProtKB">
        <authorList>
            <consortium name="EnsemblProtists"/>
        </authorList>
    </citation>
    <scope>IDENTIFICATION</scope>
</reference>
<dbReference type="GeneID" id="17290794"/>
<dbReference type="InterPro" id="IPR009057">
    <property type="entry name" value="Homeodomain-like_sf"/>
</dbReference>
<dbReference type="SMART" id="SM00717">
    <property type="entry name" value="SANT"/>
    <property type="match status" value="1"/>
</dbReference>
<keyword evidence="1" id="KW-0539">Nucleus</keyword>
<feature type="domain" description="Myb-like" evidence="2">
    <location>
        <begin position="121"/>
        <end position="188"/>
    </location>
</feature>
<dbReference type="SUPFAM" id="SSF46689">
    <property type="entry name" value="Homeodomain-like"/>
    <property type="match status" value="1"/>
</dbReference>
<dbReference type="EnsemblProtists" id="EKX34031">
    <property type="protein sequence ID" value="EKX34031"/>
    <property type="gene ID" value="GUITHDRAFT_119771"/>
</dbReference>
<proteinExistence type="predicted"/>
<evidence type="ECO:0000259" key="2">
    <source>
        <dbReference type="SMART" id="SM00717"/>
    </source>
</evidence>
<dbReference type="AlphaFoldDB" id="L1ICQ3"/>
<name>L1ICQ3_GUITC</name>
<evidence type="ECO:0000313" key="3">
    <source>
        <dbReference type="EMBL" id="EKX34031.1"/>
    </source>
</evidence>
<evidence type="ECO:0000313" key="4">
    <source>
        <dbReference type="EnsemblProtists" id="EKX34031"/>
    </source>
</evidence>
<dbReference type="Proteomes" id="UP000011087">
    <property type="component" value="Unassembled WGS sequence"/>
</dbReference>
<gene>
    <name evidence="3" type="ORF">GUITHDRAFT_119771</name>
</gene>